<reference evidence="2 3" key="1">
    <citation type="submission" date="2016-03" db="EMBL/GenBank/DDBJ databases">
        <title>Trachymyrmex septentrionalis WGS genome.</title>
        <authorList>
            <person name="Nygaard S."/>
            <person name="Hu H."/>
            <person name="Boomsma J."/>
            <person name="Zhang G."/>
        </authorList>
    </citation>
    <scope>NUCLEOTIDE SEQUENCE [LARGE SCALE GENOMIC DNA]</scope>
    <source>
        <strain evidence="2">Tsep2-gDNA-1</strain>
        <tissue evidence="2">Whole body</tissue>
    </source>
</reference>
<evidence type="ECO:0000313" key="2">
    <source>
        <dbReference type="EMBL" id="KYN43309.1"/>
    </source>
</evidence>
<feature type="compositionally biased region" description="Polar residues" evidence="1">
    <location>
        <begin position="101"/>
        <end position="114"/>
    </location>
</feature>
<sequence length="232" mass="25868">MRGPSLPRQEHKSEINSVRRKSGDFKKSLYTPVGPSAKKYRGGRPPPPPPPQPSPPPLVYHVPHNICHAIRVLHTRYIPFGREDRERERERKEKKDEANRKSSGNEALSFSSEASPISLTSADLPAYYPACVRECVYVNNKRAREGSSPLIEVAAKYFRGNESRDRKGEIALLPTVNVREQAAAPGTVCRARPPSSAVSLPLGFCREGRQTHVKESEREFPFAAYVAAGRTL</sequence>
<evidence type="ECO:0000256" key="1">
    <source>
        <dbReference type="SAM" id="MobiDB-lite"/>
    </source>
</evidence>
<dbReference type="AlphaFoldDB" id="A0A195FTU3"/>
<keyword evidence="3" id="KW-1185">Reference proteome</keyword>
<protein>
    <submittedName>
        <fullName evidence="2">Uncharacterized protein</fullName>
    </submittedName>
</protein>
<accession>A0A195FTU3</accession>
<feature type="compositionally biased region" description="Pro residues" evidence="1">
    <location>
        <begin position="44"/>
        <end position="58"/>
    </location>
</feature>
<evidence type="ECO:0000313" key="3">
    <source>
        <dbReference type="Proteomes" id="UP000078541"/>
    </source>
</evidence>
<feature type="region of interest" description="Disordered" evidence="1">
    <location>
        <begin position="1"/>
        <end position="60"/>
    </location>
</feature>
<gene>
    <name evidence="2" type="ORF">ALC56_02257</name>
</gene>
<feature type="compositionally biased region" description="Basic and acidic residues" evidence="1">
    <location>
        <begin position="84"/>
        <end position="100"/>
    </location>
</feature>
<proteinExistence type="predicted"/>
<dbReference type="EMBL" id="KQ981281">
    <property type="protein sequence ID" value="KYN43309.1"/>
    <property type="molecule type" value="Genomic_DNA"/>
</dbReference>
<feature type="region of interest" description="Disordered" evidence="1">
    <location>
        <begin position="84"/>
        <end position="114"/>
    </location>
</feature>
<name>A0A195FTU3_9HYME</name>
<dbReference type="Proteomes" id="UP000078541">
    <property type="component" value="Unassembled WGS sequence"/>
</dbReference>
<organism evidence="2 3">
    <name type="scientific">Trachymyrmex septentrionalis</name>
    <dbReference type="NCBI Taxonomy" id="34720"/>
    <lineage>
        <taxon>Eukaryota</taxon>
        <taxon>Metazoa</taxon>
        <taxon>Ecdysozoa</taxon>
        <taxon>Arthropoda</taxon>
        <taxon>Hexapoda</taxon>
        <taxon>Insecta</taxon>
        <taxon>Pterygota</taxon>
        <taxon>Neoptera</taxon>
        <taxon>Endopterygota</taxon>
        <taxon>Hymenoptera</taxon>
        <taxon>Apocrita</taxon>
        <taxon>Aculeata</taxon>
        <taxon>Formicoidea</taxon>
        <taxon>Formicidae</taxon>
        <taxon>Myrmicinae</taxon>
        <taxon>Trachymyrmex</taxon>
    </lineage>
</organism>